<dbReference type="Gene3D" id="3.40.190.10">
    <property type="entry name" value="Periplasmic binding protein-like II"/>
    <property type="match status" value="1"/>
</dbReference>
<sequence>MFMSKGRKVVSLILALIMAVASLTACSASGSGSSNTSGSTNGTETAKEQKSVDFPKKPVTIIVPFSAGGSADLTTRILASNAEEYLGQTIIVENAPGGGGMVGQNKGAQAKPDGYTLTTVTTSVTINPLLNEAPFSVEDFRGIIQLTEETDFLVVQSGKEYTNFEEFIAYAKKNPNTIKFGCSGKGTTDDLANEAMIKATGISASNIPFDGSGLAITAILGGHVDAIIGGPSSFDNHIKEGTLIPIASLTEERNQMFPDVPTIKELGYDVYSGAWRGIAAPDDTPDEVVQVLHEAFKKAMEDPEYIEQMTNSQLSVNYLSNEDFSNKIINTYEMYKEAIGK</sequence>
<keyword evidence="4" id="KW-0675">Receptor</keyword>
<dbReference type="Gene3D" id="3.40.190.150">
    <property type="entry name" value="Bordetella uptake gene, domain 1"/>
    <property type="match status" value="1"/>
</dbReference>
<dbReference type="AlphaFoldDB" id="A0A562JKK1"/>
<dbReference type="InterPro" id="IPR042100">
    <property type="entry name" value="Bug_dom1"/>
</dbReference>
<dbReference type="Pfam" id="PF03401">
    <property type="entry name" value="TctC"/>
    <property type="match status" value="1"/>
</dbReference>
<dbReference type="RefSeq" id="WP_145079219.1">
    <property type="nucleotide sequence ID" value="NZ_JAYFNS010000034.1"/>
</dbReference>
<evidence type="ECO:0000313" key="4">
    <source>
        <dbReference type="EMBL" id="TWH83777.1"/>
    </source>
</evidence>
<evidence type="ECO:0000256" key="3">
    <source>
        <dbReference type="SAM" id="SignalP"/>
    </source>
</evidence>
<feature type="signal peptide" evidence="3">
    <location>
        <begin position="1"/>
        <end position="27"/>
    </location>
</feature>
<proteinExistence type="inferred from homology"/>
<dbReference type="CDD" id="cd07012">
    <property type="entry name" value="PBP2_Bug_TTT"/>
    <property type="match status" value="1"/>
</dbReference>
<keyword evidence="5" id="KW-1185">Reference proteome</keyword>
<evidence type="ECO:0000313" key="5">
    <source>
        <dbReference type="Proteomes" id="UP000315343"/>
    </source>
</evidence>
<comment type="caution">
    <text evidence="4">The sequence shown here is derived from an EMBL/GenBank/DDBJ whole genome shotgun (WGS) entry which is preliminary data.</text>
</comment>
<dbReference type="PROSITE" id="PS51257">
    <property type="entry name" value="PROKAR_LIPOPROTEIN"/>
    <property type="match status" value="1"/>
</dbReference>
<feature type="region of interest" description="Disordered" evidence="2">
    <location>
        <begin position="28"/>
        <end position="51"/>
    </location>
</feature>
<feature type="chain" id="PRO_5021915774" evidence="3">
    <location>
        <begin position="28"/>
        <end position="341"/>
    </location>
</feature>
<feature type="compositionally biased region" description="Low complexity" evidence="2">
    <location>
        <begin position="28"/>
        <end position="44"/>
    </location>
</feature>
<dbReference type="OrthoDB" id="8880247at2"/>
<dbReference type="InterPro" id="IPR005064">
    <property type="entry name" value="BUG"/>
</dbReference>
<protein>
    <submittedName>
        <fullName evidence="4">Tripartite-type tricarboxylate transporter receptor subunit TctC</fullName>
    </submittedName>
</protein>
<accession>A0A562JKK1</accession>
<comment type="similarity">
    <text evidence="1">Belongs to the UPF0065 (bug) family.</text>
</comment>
<dbReference type="EMBL" id="VLKH01000001">
    <property type="protein sequence ID" value="TWH83777.1"/>
    <property type="molecule type" value="Genomic_DNA"/>
</dbReference>
<dbReference type="SUPFAM" id="SSF53850">
    <property type="entry name" value="Periplasmic binding protein-like II"/>
    <property type="match status" value="1"/>
</dbReference>
<dbReference type="PANTHER" id="PTHR42928">
    <property type="entry name" value="TRICARBOXYLATE-BINDING PROTEIN"/>
    <property type="match status" value="1"/>
</dbReference>
<gene>
    <name evidence="4" type="ORF">LY60_00389</name>
</gene>
<keyword evidence="3" id="KW-0732">Signal</keyword>
<organism evidence="4 5">
    <name type="scientific">Sedimentibacter saalensis</name>
    <dbReference type="NCBI Taxonomy" id="130788"/>
    <lineage>
        <taxon>Bacteria</taxon>
        <taxon>Bacillati</taxon>
        <taxon>Bacillota</taxon>
        <taxon>Tissierellia</taxon>
        <taxon>Sedimentibacter</taxon>
    </lineage>
</organism>
<name>A0A562JKK1_9FIRM</name>
<evidence type="ECO:0000256" key="2">
    <source>
        <dbReference type="SAM" id="MobiDB-lite"/>
    </source>
</evidence>
<dbReference type="PIRSF" id="PIRSF017082">
    <property type="entry name" value="YflP"/>
    <property type="match status" value="1"/>
</dbReference>
<dbReference type="Proteomes" id="UP000315343">
    <property type="component" value="Unassembled WGS sequence"/>
</dbReference>
<reference evidence="4 5" key="1">
    <citation type="submission" date="2019-07" db="EMBL/GenBank/DDBJ databases">
        <title>Genomic Encyclopedia of Type Strains, Phase I: the one thousand microbial genomes (KMG-I) project.</title>
        <authorList>
            <person name="Kyrpides N."/>
        </authorList>
    </citation>
    <scope>NUCLEOTIDE SEQUENCE [LARGE SCALE GENOMIC DNA]</scope>
    <source>
        <strain evidence="4 5">DSM 13558</strain>
    </source>
</reference>
<evidence type="ECO:0000256" key="1">
    <source>
        <dbReference type="ARBA" id="ARBA00006987"/>
    </source>
</evidence>
<dbReference type="PANTHER" id="PTHR42928:SF5">
    <property type="entry name" value="BLR1237 PROTEIN"/>
    <property type="match status" value="1"/>
</dbReference>